<comment type="caution">
    <text evidence="1">The sequence shown here is derived from an EMBL/GenBank/DDBJ whole genome shotgun (WGS) entry which is preliminary data.</text>
</comment>
<reference evidence="1" key="1">
    <citation type="submission" date="2019-12" db="EMBL/GenBank/DDBJ databases">
        <title>Genome sequencing and annotation of Brassica cretica.</title>
        <authorList>
            <person name="Studholme D.J."/>
            <person name="Sarris P.F."/>
        </authorList>
    </citation>
    <scope>NUCLEOTIDE SEQUENCE</scope>
    <source>
        <strain evidence="1">PFS-102/07</strain>
        <tissue evidence="1">Leaf</tissue>
    </source>
</reference>
<accession>A0A8S9JSE3</accession>
<proteinExistence type="predicted"/>
<dbReference type="EMBL" id="QGKY02000246">
    <property type="protein sequence ID" value="KAF2584669.1"/>
    <property type="molecule type" value="Genomic_DNA"/>
</dbReference>
<evidence type="ECO:0000313" key="1">
    <source>
        <dbReference type="EMBL" id="KAF2584669.1"/>
    </source>
</evidence>
<dbReference type="AlphaFoldDB" id="A0A8S9JSE3"/>
<organism evidence="1">
    <name type="scientific">Brassica cretica</name>
    <name type="common">Mustard</name>
    <dbReference type="NCBI Taxonomy" id="69181"/>
    <lineage>
        <taxon>Eukaryota</taxon>
        <taxon>Viridiplantae</taxon>
        <taxon>Streptophyta</taxon>
        <taxon>Embryophyta</taxon>
        <taxon>Tracheophyta</taxon>
        <taxon>Spermatophyta</taxon>
        <taxon>Magnoliopsida</taxon>
        <taxon>eudicotyledons</taxon>
        <taxon>Gunneridae</taxon>
        <taxon>Pentapetalae</taxon>
        <taxon>rosids</taxon>
        <taxon>malvids</taxon>
        <taxon>Brassicales</taxon>
        <taxon>Brassicaceae</taxon>
        <taxon>Brassiceae</taxon>
        <taxon>Brassica</taxon>
    </lineage>
</organism>
<sequence length="74" mass="8525">MRVSDLINGESKEWDVGLLENYVVPDDIPLIQSLAITSTHRRDTFCCNYTKNGKYTVKSGYWVARNLLKIEEDT</sequence>
<gene>
    <name evidence="1" type="ORF">F2Q70_00035896</name>
</gene>
<protein>
    <submittedName>
        <fullName evidence="1">Uncharacterized protein</fullName>
    </submittedName>
</protein>
<name>A0A8S9JSE3_BRACR</name>